<gene>
    <name evidence="4 7" type="primary">dsdA</name>
    <name evidence="7" type="ORF">G5A66_03930</name>
    <name evidence="6" type="ORF">G5A75_04270</name>
</gene>
<evidence type="ECO:0000259" key="5">
    <source>
        <dbReference type="Pfam" id="PF00291"/>
    </source>
</evidence>
<sequence length="441" mass="48893">MEREYMNLPVVRKLAEKEQVGWRNPKKLSWEESKGILPVTASEVEDAKARLARFAPFIQKCFPETKESGGVIESELVPIEKMKELLNQEFGGTIEGTLLLKKDSHLAVAGSVKARGGIYEVLKHTEDLALEAGLITVEDDYSKLASDECRKYFSQYTIQVGSTGNLGLSIGIASAAVGYRVVVHMSADARQWKKDLLRSHGVTVIEYESDYSEAVKQGRKESDADPKSYFVDDENSKNLFLGYAVAAGRLKDQLTEQGICIDEEHPLFLYIPCGVGGAPGGVTYGAKEIWGDNVHVFFVEPVEAPCMILGMATGLHHEISVQEIGLTGQTHADGLAVGRPSGFVGKVMDPILSGEFTVHDKWLYEYMRALIKSENIFIEPSSCAAFEGPLKLNQYEETRGYLQEHGLLEKLPNAVHIAWATGGRLVPEEIRREYQNTYLEE</sequence>
<reference evidence="7" key="2">
    <citation type="submission" date="2020-02" db="EMBL/GenBank/DDBJ databases">
        <authorList>
            <person name="Littmann E."/>
            <person name="Sorbara M."/>
        </authorList>
    </citation>
    <scope>NUCLEOTIDE SEQUENCE</scope>
    <source>
        <strain evidence="7">MSK.17.11</strain>
        <strain evidence="6">MSK.17.38</strain>
    </source>
</reference>
<comment type="cofactor">
    <cofactor evidence="1 4">
        <name>pyridoxal 5'-phosphate</name>
        <dbReference type="ChEBI" id="CHEBI:597326"/>
    </cofactor>
</comment>
<dbReference type="InterPro" id="IPR036052">
    <property type="entry name" value="TrpB-like_PALP_sf"/>
</dbReference>
<dbReference type="PANTHER" id="PTHR48078">
    <property type="entry name" value="THREONINE DEHYDRATASE, MITOCHONDRIAL-RELATED"/>
    <property type="match status" value="1"/>
</dbReference>
<dbReference type="EMBL" id="JAAITX010000002">
    <property type="protein sequence ID" value="NVH57817.1"/>
    <property type="molecule type" value="Genomic_DNA"/>
</dbReference>
<dbReference type="GO" id="GO:0009097">
    <property type="term" value="P:isoleucine biosynthetic process"/>
    <property type="evidence" value="ECO:0007669"/>
    <property type="project" value="TreeGrafter"/>
</dbReference>
<dbReference type="Gene3D" id="3.40.50.1100">
    <property type="match status" value="2"/>
</dbReference>
<evidence type="ECO:0000256" key="3">
    <source>
        <dbReference type="ARBA" id="ARBA00023239"/>
    </source>
</evidence>
<protein>
    <recommendedName>
        <fullName evidence="4">Probable D-serine dehydratase</fullName>
        <ecNumber evidence="4">4.3.1.18</ecNumber>
    </recommendedName>
    <alternativeName>
        <fullName evidence="4">D-serine deaminase</fullName>
        <shortName evidence="4">DSD</shortName>
    </alternativeName>
</protein>
<evidence type="ECO:0000313" key="8">
    <source>
        <dbReference type="Proteomes" id="UP000528555"/>
    </source>
</evidence>
<dbReference type="SUPFAM" id="SSF53686">
    <property type="entry name" value="Tryptophan synthase beta subunit-like PLP-dependent enzymes"/>
    <property type="match status" value="1"/>
</dbReference>
<evidence type="ECO:0000313" key="7">
    <source>
        <dbReference type="EMBL" id="NVH57817.1"/>
    </source>
</evidence>
<feature type="modified residue" description="N6-(pyridoxal phosphate)lysine" evidence="4">
    <location>
        <position position="113"/>
    </location>
</feature>
<dbReference type="Proteomes" id="UP000701680">
    <property type="component" value="Unassembled WGS sequence"/>
</dbReference>
<dbReference type="InterPro" id="IPR011780">
    <property type="entry name" value="D_Ser_am_lyase"/>
</dbReference>
<feature type="domain" description="Tryptophan synthase beta chain-like PALP" evidence="5">
    <location>
        <begin position="93"/>
        <end position="394"/>
    </location>
</feature>
<comment type="catalytic activity">
    <reaction evidence="4">
        <text>D-serine = pyruvate + NH4(+)</text>
        <dbReference type="Rhea" id="RHEA:13977"/>
        <dbReference type="ChEBI" id="CHEBI:15361"/>
        <dbReference type="ChEBI" id="CHEBI:28938"/>
        <dbReference type="ChEBI" id="CHEBI:35247"/>
        <dbReference type="EC" id="4.3.1.18"/>
    </reaction>
</comment>
<name>A0A850HI79_9FIRM</name>
<dbReference type="GO" id="GO:0036088">
    <property type="term" value="P:D-serine catabolic process"/>
    <property type="evidence" value="ECO:0007669"/>
    <property type="project" value="TreeGrafter"/>
</dbReference>
<evidence type="ECO:0000313" key="6">
    <source>
        <dbReference type="EMBL" id="NSK14096.1"/>
    </source>
</evidence>
<evidence type="ECO:0000256" key="1">
    <source>
        <dbReference type="ARBA" id="ARBA00001933"/>
    </source>
</evidence>
<keyword evidence="8" id="KW-1185">Reference proteome</keyword>
<dbReference type="NCBIfam" id="TIGR02035">
    <property type="entry name" value="D_Ser_am_lyase"/>
    <property type="match status" value="1"/>
</dbReference>
<keyword evidence="3 4" id="KW-0456">Lyase</keyword>
<keyword evidence="2 4" id="KW-0663">Pyridoxal phosphate</keyword>
<dbReference type="GO" id="GO:0008721">
    <property type="term" value="F:D-serine ammonia-lyase activity"/>
    <property type="evidence" value="ECO:0007669"/>
    <property type="project" value="UniProtKB-EC"/>
</dbReference>
<accession>A0A850HI79</accession>
<dbReference type="PANTHER" id="PTHR48078:SF9">
    <property type="entry name" value="D-SERINE DEHYDRATASE"/>
    <property type="match status" value="1"/>
</dbReference>
<evidence type="ECO:0000256" key="2">
    <source>
        <dbReference type="ARBA" id="ARBA00022898"/>
    </source>
</evidence>
<dbReference type="Pfam" id="PF00291">
    <property type="entry name" value="PALP"/>
    <property type="match status" value="1"/>
</dbReference>
<evidence type="ECO:0000256" key="4">
    <source>
        <dbReference type="HAMAP-Rule" id="MF_01030"/>
    </source>
</evidence>
<dbReference type="NCBIfam" id="NF002823">
    <property type="entry name" value="PRK02991.1"/>
    <property type="match status" value="1"/>
</dbReference>
<dbReference type="EMBL" id="JAAIUO010000002">
    <property type="protein sequence ID" value="NSK14096.1"/>
    <property type="molecule type" value="Genomic_DNA"/>
</dbReference>
<dbReference type="InterPro" id="IPR001926">
    <property type="entry name" value="TrpB-like_PALP"/>
</dbReference>
<dbReference type="InterPro" id="IPR050147">
    <property type="entry name" value="Ser/Thr_Dehydratase"/>
</dbReference>
<dbReference type="HAMAP" id="MF_01030">
    <property type="entry name" value="D_Ser_dehydrat"/>
    <property type="match status" value="1"/>
</dbReference>
<proteinExistence type="inferred from homology"/>
<dbReference type="Proteomes" id="UP000528555">
    <property type="component" value="Unassembled WGS sequence"/>
</dbReference>
<dbReference type="AlphaFoldDB" id="A0A850HI79"/>
<comment type="caution">
    <text evidence="7">The sequence shown here is derived from an EMBL/GenBank/DDBJ whole genome shotgun (WGS) entry which is preliminary data.</text>
</comment>
<evidence type="ECO:0000313" key="9">
    <source>
        <dbReference type="Proteomes" id="UP000701680"/>
    </source>
</evidence>
<comment type="similarity">
    <text evidence="4">Belongs to the serine/threonine dehydratase family. DsdA subfamily.</text>
</comment>
<dbReference type="GO" id="GO:0030170">
    <property type="term" value="F:pyridoxal phosphate binding"/>
    <property type="evidence" value="ECO:0007669"/>
    <property type="project" value="InterPro"/>
</dbReference>
<organism evidence="7 8">
    <name type="scientific">Dorea phocaeensis</name>
    <dbReference type="NCBI Taxonomy" id="2040291"/>
    <lineage>
        <taxon>Bacteria</taxon>
        <taxon>Bacillati</taxon>
        <taxon>Bacillota</taxon>
        <taxon>Clostridia</taxon>
        <taxon>Lachnospirales</taxon>
        <taxon>Lachnospiraceae</taxon>
        <taxon>Dorea</taxon>
    </lineage>
</organism>
<dbReference type="GO" id="GO:0016836">
    <property type="term" value="F:hydro-lyase activity"/>
    <property type="evidence" value="ECO:0007669"/>
    <property type="project" value="UniProtKB-UniRule"/>
</dbReference>
<dbReference type="EC" id="4.3.1.18" evidence="4"/>
<reference evidence="8 9" key="1">
    <citation type="journal article" date="2020" name="Cell Host Microbe">
        <title>Functional and Genomic Variation between Human-Derived Isolates of Lachnospiraceae Reveals Inter- and Intra-Species Diversity.</title>
        <authorList>
            <person name="Sorbara M.T."/>
            <person name="Littmann E.R."/>
            <person name="Fontana E."/>
            <person name="Moody T.U."/>
            <person name="Kohout C.E."/>
            <person name="Gjonbalaj M."/>
            <person name="Eaton V."/>
            <person name="Seok R."/>
            <person name="Leiner I.M."/>
            <person name="Pamer E.G."/>
        </authorList>
    </citation>
    <scope>NUCLEOTIDE SEQUENCE [LARGE SCALE GENOMIC DNA]</scope>
    <source>
        <strain evidence="7 8">MSK.17.11</strain>
        <strain evidence="6 9">MSK.17.38</strain>
    </source>
</reference>